<feature type="transmembrane region" description="Helical" evidence="1">
    <location>
        <begin position="30"/>
        <end position="48"/>
    </location>
</feature>
<name>A0A2T0B4S5_9CLOT</name>
<keyword evidence="1" id="KW-0812">Transmembrane</keyword>
<dbReference type="Pfam" id="PF12822">
    <property type="entry name" value="ECF_trnsprt"/>
    <property type="match status" value="1"/>
</dbReference>
<dbReference type="Gene3D" id="1.10.1760.20">
    <property type="match status" value="1"/>
</dbReference>
<accession>A0A2T0B4S5</accession>
<dbReference type="Proteomes" id="UP000239706">
    <property type="component" value="Unassembled WGS sequence"/>
</dbReference>
<feature type="transmembrane region" description="Helical" evidence="1">
    <location>
        <begin position="79"/>
        <end position="97"/>
    </location>
</feature>
<dbReference type="OrthoDB" id="9809154at2"/>
<dbReference type="GO" id="GO:0022857">
    <property type="term" value="F:transmembrane transporter activity"/>
    <property type="evidence" value="ECO:0007669"/>
    <property type="project" value="InterPro"/>
</dbReference>
<keyword evidence="1" id="KW-0472">Membrane</keyword>
<reference evidence="2 3" key="1">
    <citation type="submission" date="2018-03" db="EMBL/GenBank/DDBJ databases">
        <title>Genome sequence of Clostridium liquoris DSM 100320.</title>
        <authorList>
            <person name="Poehlein A."/>
            <person name="Daniel R."/>
        </authorList>
    </citation>
    <scope>NUCLEOTIDE SEQUENCE [LARGE SCALE GENOMIC DNA]</scope>
    <source>
        <strain evidence="2 3">DSM 100320</strain>
    </source>
</reference>
<sequence length="182" mass="19463">MNKSQKLVRTALLLAIAIAIQALGRSFPQISQVIVGSVVNATLIVAAYSCGVSWAVLLGTLTPMLALIIGQLPSPMAPFVPFIIIGNILFVLVFGIISNKVKSLKYIAIVIGAFIKFGFLYLAASKLIHVFKLGIPPKVASKLIIMMGIPQLITALIGGFIALILVNALVRRKVISSNHKVY</sequence>
<feature type="transmembrane region" description="Helical" evidence="1">
    <location>
        <begin position="144"/>
        <end position="170"/>
    </location>
</feature>
<feature type="transmembrane region" description="Helical" evidence="1">
    <location>
        <begin position="55"/>
        <end position="73"/>
    </location>
</feature>
<evidence type="ECO:0008006" key="4">
    <source>
        <dbReference type="Google" id="ProtNLM"/>
    </source>
</evidence>
<keyword evidence="1" id="KW-1133">Transmembrane helix</keyword>
<organism evidence="2 3">
    <name type="scientific">Clostridium liquoris</name>
    <dbReference type="NCBI Taxonomy" id="1289519"/>
    <lineage>
        <taxon>Bacteria</taxon>
        <taxon>Bacillati</taxon>
        <taxon>Bacillota</taxon>
        <taxon>Clostridia</taxon>
        <taxon>Eubacteriales</taxon>
        <taxon>Clostridiaceae</taxon>
        <taxon>Clostridium</taxon>
    </lineage>
</organism>
<evidence type="ECO:0000313" key="3">
    <source>
        <dbReference type="Proteomes" id="UP000239706"/>
    </source>
</evidence>
<dbReference type="InterPro" id="IPR024529">
    <property type="entry name" value="ECF_trnsprt_substrate-spec"/>
</dbReference>
<gene>
    <name evidence="2" type="ORF">CLLI_12370</name>
</gene>
<dbReference type="AlphaFoldDB" id="A0A2T0B4S5"/>
<evidence type="ECO:0000313" key="2">
    <source>
        <dbReference type="EMBL" id="PRR78898.1"/>
    </source>
</evidence>
<comment type="caution">
    <text evidence="2">The sequence shown here is derived from an EMBL/GenBank/DDBJ whole genome shotgun (WGS) entry which is preliminary data.</text>
</comment>
<protein>
    <recommendedName>
        <fullName evidence="4">ECF transporter S component</fullName>
    </recommendedName>
</protein>
<keyword evidence="3" id="KW-1185">Reference proteome</keyword>
<feature type="transmembrane region" description="Helical" evidence="1">
    <location>
        <begin position="104"/>
        <end position="124"/>
    </location>
</feature>
<dbReference type="RefSeq" id="WP_106063357.1">
    <property type="nucleotide sequence ID" value="NZ_PVXO01000034.1"/>
</dbReference>
<evidence type="ECO:0000256" key="1">
    <source>
        <dbReference type="SAM" id="Phobius"/>
    </source>
</evidence>
<proteinExistence type="predicted"/>
<dbReference type="EMBL" id="PVXO01000034">
    <property type="protein sequence ID" value="PRR78898.1"/>
    <property type="molecule type" value="Genomic_DNA"/>
</dbReference>
<feature type="transmembrane region" description="Helical" evidence="1">
    <location>
        <begin position="7"/>
        <end position="24"/>
    </location>
</feature>